<evidence type="ECO:0000256" key="6">
    <source>
        <dbReference type="ARBA" id="ARBA00022763"/>
    </source>
</evidence>
<accession>A0A5J5CFQ2</accession>
<evidence type="ECO:0000256" key="5">
    <source>
        <dbReference type="ARBA" id="ARBA00022741"/>
    </source>
</evidence>
<dbReference type="FunFam" id="3.30.200.20:FF:000030">
    <property type="entry name" value="Non-specific serine/threonine protein kinase"/>
    <property type="match status" value="1"/>
</dbReference>
<comment type="similarity">
    <text evidence="1">Belongs to the protein kinase superfamily. AGC Ser/Thr protein kinase family.</text>
</comment>
<keyword evidence="9" id="KW-0234">DNA repair</keyword>
<dbReference type="InterPro" id="IPR041562">
    <property type="entry name" value="MCM_lid"/>
</dbReference>
<dbReference type="AlphaFoldDB" id="A0A5J5CFQ2"/>
<dbReference type="GO" id="GO:0004674">
    <property type="term" value="F:protein serine/threonine kinase activity"/>
    <property type="evidence" value="ECO:0007669"/>
    <property type="project" value="UniProtKB-KW"/>
</dbReference>
<evidence type="ECO:0000256" key="9">
    <source>
        <dbReference type="ARBA" id="ARBA00023204"/>
    </source>
</evidence>
<dbReference type="PROSITE" id="PS00108">
    <property type="entry name" value="PROTEIN_KINASE_ST"/>
    <property type="match status" value="1"/>
</dbReference>
<name>A0A5J5CFQ2_9PERO</name>
<dbReference type="PROSITE" id="PS50195">
    <property type="entry name" value="PX"/>
    <property type="match status" value="1"/>
</dbReference>
<dbReference type="SUPFAM" id="SSF64268">
    <property type="entry name" value="PX domain"/>
    <property type="match status" value="1"/>
</dbReference>
<dbReference type="PANTHER" id="PTHR24351">
    <property type="entry name" value="RIBOSOMAL PROTEIN S6 KINASE"/>
    <property type="match status" value="1"/>
</dbReference>
<evidence type="ECO:0000256" key="8">
    <source>
        <dbReference type="ARBA" id="ARBA00022840"/>
    </source>
</evidence>
<evidence type="ECO:0000313" key="16">
    <source>
        <dbReference type="EMBL" id="KAA8580782.1"/>
    </source>
</evidence>
<dbReference type="InterPro" id="IPR000719">
    <property type="entry name" value="Prot_kinase_dom"/>
</dbReference>
<dbReference type="FunFam" id="3.30.1520.10:FF:000018">
    <property type="entry name" value="Non-specific serine/threonine protein kinase"/>
    <property type="match status" value="1"/>
</dbReference>
<evidence type="ECO:0000256" key="11">
    <source>
        <dbReference type="ARBA" id="ARBA00059210"/>
    </source>
</evidence>
<dbReference type="FunFam" id="3.40.50.300:FF:001155">
    <property type="entry name" value="minichromosome maintenance domain-containing protein 2"/>
    <property type="match status" value="1"/>
</dbReference>
<evidence type="ECO:0000256" key="4">
    <source>
        <dbReference type="ARBA" id="ARBA00022679"/>
    </source>
</evidence>
<keyword evidence="4" id="KW-0808">Transferase</keyword>
<keyword evidence="7" id="KW-0418">Kinase</keyword>
<dbReference type="GO" id="GO:0003735">
    <property type="term" value="F:structural constituent of ribosome"/>
    <property type="evidence" value="ECO:0007669"/>
    <property type="project" value="InterPro"/>
</dbReference>
<dbReference type="Pfam" id="PF00787">
    <property type="entry name" value="PX"/>
    <property type="match status" value="1"/>
</dbReference>
<keyword evidence="2" id="KW-0723">Serine/threonine-protein kinase</keyword>
<dbReference type="EMBL" id="VOFY01000022">
    <property type="protein sequence ID" value="KAA8580782.1"/>
    <property type="molecule type" value="Genomic_DNA"/>
</dbReference>
<dbReference type="InterPro" id="IPR037900">
    <property type="entry name" value="CISK_PX"/>
</dbReference>
<evidence type="ECO:0000259" key="15">
    <source>
        <dbReference type="PROSITE" id="PS50195"/>
    </source>
</evidence>
<dbReference type="Gene3D" id="3.30.1520.10">
    <property type="entry name" value="Phox-like domain"/>
    <property type="match status" value="1"/>
</dbReference>
<keyword evidence="17" id="KW-1185">Reference proteome</keyword>
<dbReference type="GO" id="GO:0051321">
    <property type="term" value="P:meiotic cell cycle"/>
    <property type="evidence" value="ECO:0007669"/>
    <property type="project" value="UniProtKB-KW"/>
</dbReference>
<dbReference type="GO" id="GO:0006412">
    <property type="term" value="P:translation"/>
    <property type="evidence" value="ECO:0007669"/>
    <property type="project" value="InterPro"/>
</dbReference>
<dbReference type="InterPro" id="IPR008271">
    <property type="entry name" value="Ser/Thr_kinase_AS"/>
</dbReference>
<keyword evidence="6" id="KW-0227">DNA damage</keyword>
<dbReference type="GO" id="GO:0005524">
    <property type="term" value="F:ATP binding"/>
    <property type="evidence" value="ECO:0007669"/>
    <property type="project" value="UniProtKB-KW"/>
</dbReference>
<evidence type="ECO:0000256" key="7">
    <source>
        <dbReference type="ARBA" id="ARBA00022777"/>
    </source>
</evidence>
<dbReference type="Pfam" id="PF17855">
    <property type="entry name" value="MCM_lid"/>
    <property type="match status" value="1"/>
</dbReference>
<dbReference type="Pfam" id="PF26063">
    <property type="entry name" value="MCMDC2_N"/>
    <property type="match status" value="1"/>
</dbReference>
<dbReference type="InterPro" id="IPR018268">
    <property type="entry name" value="Ribosomal_uS10_CS"/>
</dbReference>
<feature type="non-terminal residue" evidence="16">
    <location>
        <position position="1195"/>
    </location>
</feature>
<feature type="domain" description="Protein kinase" evidence="14">
    <location>
        <begin position="160"/>
        <end position="430"/>
    </location>
</feature>
<protein>
    <recommendedName>
        <fullName evidence="12">Minichromosome maintenance domain-containing protein 2</fullName>
    </recommendedName>
</protein>
<dbReference type="SMART" id="SM00220">
    <property type="entry name" value="S_TKc"/>
    <property type="match status" value="1"/>
</dbReference>
<comment type="function">
    <text evidence="11">Plays an important role in meiotic recombination and associated DNA double-strand break repair.</text>
</comment>
<evidence type="ECO:0000256" key="13">
    <source>
        <dbReference type="SAM" id="MobiDB-lite"/>
    </source>
</evidence>
<evidence type="ECO:0000256" key="10">
    <source>
        <dbReference type="ARBA" id="ARBA00023254"/>
    </source>
</evidence>
<evidence type="ECO:0000259" key="14">
    <source>
        <dbReference type="PROSITE" id="PS50011"/>
    </source>
</evidence>
<comment type="caution">
    <text evidence="16">The sequence shown here is derived from an EMBL/GenBank/DDBJ whole genome shotgun (WGS) entry which is preliminary data.</text>
</comment>
<gene>
    <name evidence="16" type="ORF">FQN60_013740</name>
</gene>
<proteinExistence type="inferred from homology"/>
<dbReference type="InterPro" id="IPR001683">
    <property type="entry name" value="PX_dom"/>
</dbReference>
<dbReference type="GO" id="GO:0006281">
    <property type="term" value="P:DNA repair"/>
    <property type="evidence" value="ECO:0007669"/>
    <property type="project" value="UniProtKB-KW"/>
</dbReference>
<dbReference type="InterPro" id="IPR011009">
    <property type="entry name" value="Kinase-like_dom_sf"/>
</dbReference>
<evidence type="ECO:0000256" key="1">
    <source>
        <dbReference type="ARBA" id="ARBA00009903"/>
    </source>
</evidence>
<dbReference type="CDD" id="cd06870">
    <property type="entry name" value="PX_CISK"/>
    <property type="match status" value="1"/>
</dbReference>
<organism evidence="16 17">
    <name type="scientific">Etheostoma spectabile</name>
    <name type="common">orangethroat darter</name>
    <dbReference type="NCBI Taxonomy" id="54343"/>
    <lineage>
        <taxon>Eukaryota</taxon>
        <taxon>Metazoa</taxon>
        <taxon>Chordata</taxon>
        <taxon>Craniata</taxon>
        <taxon>Vertebrata</taxon>
        <taxon>Euteleostomi</taxon>
        <taxon>Actinopterygii</taxon>
        <taxon>Neopterygii</taxon>
        <taxon>Teleostei</taxon>
        <taxon>Neoteleostei</taxon>
        <taxon>Acanthomorphata</taxon>
        <taxon>Eupercaria</taxon>
        <taxon>Perciformes</taxon>
        <taxon>Percoidei</taxon>
        <taxon>Percidae</taxon>
        <taxon>Etheostomatinae</taxon>
        <taxon>Etheostoma</taxon>
    </lineage>
</organism>
<dbReference type="GO" id="GO:0005840">
    <property type="term" value="C:ribosome"/>
    <property type="evidence" value="ECO:0007669"/>
    <property type="project" value="InterPro"/>
</dbReference>
<evidence type="ECO:0000256" key="3">
    <source>
        <dbReference type="ARBA" id="ARBA00022553"/>
    </source>
</evidence>
<dbReference type="SUPFAM" id="SSF56112">
    <property type="entry name" value="Protein kinase-like (PK-like)"/>
    <property type="match status" value="1"/>
</dbReference>
<dbReference type="PROSITE" id="PS50011">
    <property type="entry name" value="PROTEIN_KINASE_DOM"/>
    <property type="match status" value="1"/>
</dbReference>
<dbReference type="GO" id="GO:0003723">
    <property type="term" value="F:RNA binding"/>
    <property type="evidence" value="ECO:0007669"/>
    <property type="project" value="InterPro"/>
</dbReference>
<dbReference type="InterPro" id="IPR027417">
    <property type="entry name" value="P-loop_NTPase"/>
</dbReference>
<keyword evidence="5" id="KW-0547">Nucleotide-binding</keyword>
<evidence type="ECO:0000256" key="12">
    <source>
        <dbReference type="ARBA" id="ARBA00067689"/>
    </source>
</evidence>
<dbReference type="Pfam" id="PF00069">
    <property type="entry name" value="Pkinase"/>
    <property type="match status" value="1"/>
</dbReference>
<dbReference type="InterPro" id="IPR036871">
    <property type="entry name" value="PX_dom_sf"/>
</dbReference>
<dbReference type="Gene3D" id="3.30.200.20">
    <property type="entry name" value="Phosphorylase Kinase, domain 1"/>
    <property type="match status" value="1"/>
</dbReference>
<dbReference type="Gene3D" id="1.10.510.10">
    <property type="entry name" value="Transferase(Phosphotransferase) domain 1"/>
    <property type="match status" value="1"/>
</dbReference>
<evidence type="ECO:0000256" key="2">
    <source>
        <dbReference type="ARBA" id="ARBA00022527"/>
    </source>
</evidence>
<dbReference type="Proteomes" id="UP000327493">
    <property type="component" value="Chromosome 22"/>
</dbReference>
<feature type="region of interest" description="Disordered" evidence="13">
    <location>
        <begin position="1"/>
        <end position="20"/>
    </location>
</feature>
<sequence>MPAATKMEEQPGLPNVSIPCHNEQRDKKKRYTVYKVIVNVGQQEWFVFRRYAEFDKLYNTLRKQFPSMNLKIPAKRIFGDNFEPEFIKQRRAGLHEFIKRIVSHPQLCNQPDVRAFLLMDKMQNFSDASEDEDDKVIHIFLHALVLMCCHFYFSAKPTDFDFLKVIGKGSFGKCSTCFLFLVMQVFLAKRKHDEKYYAVKVLQKKVILNRKEQKHIMAERNVLLKNVKHPFLVGLHYSFQTTDKLYFVLDFVNGGEVSSLLFFHLQKERTFPEPRAKFYIAEIASALGYLHSLNIVYRDLKPENILLDHEGHIILTDFGLCKEGISQTDTTTTFCGTPEYLAPEVLRKQPYDNTVDWWCLGSVLYEMLFGLPPFYSRDTHEMYENILHKPLVMRPGASSTAWSLLQGLLEKDGPHRLGSRDDFVIKMAGILSLKESVLVYLDKSGGLQKLAEDCKTYNDPQQIEAVYRFCISVNPSDVIEVDPVLGDCVLCDPIGATALFQSVCFLAIKTLSLVEKIHTESQVNVILKLTHLPPFPEYTLDLCSFPRGYGPMRPVTMEGLVIAMTRVTKYTQGARFLCINDDCSCSTGFHHIRVHAPGATESATVRNNFTCMICSSPLKEDVKFRVLGDKQLVELIHVKALNVLSAHQQSSFRYQSVTLFLRDELCNSMRIGQLYRVLGIPAHVHQWPSITWSVEANSVQPWEPEYPHKVSASFQELLKATAGSPWRFSAIVAHYFGLDVAPPGTYNTLKLSLLLSLVQTRADAKDTHHNLDLLVVTTDTLILDRLMTYSMSLACRGVRHQASGEMFASLSRDEHGAGTANIHAGSALLATGGICMLGDLGCYKKDRLDAIQSVLESSTVVVFIPGKKYGEDADQQLSFPVHCSFWALADATDASRRSGRADCTLLGTAVNSILEIRQLLDALSLLSEQEMGPVPMQLADAFGLVIQCRDTVGEQALLAQTIHTLQQAVQPGKPLYPSCWEFSTQDYHELVAHAQTLQVELSPGAEKIIHGYYMASRRVRTQSQGVKMSVASIKLLISLAEAHCKLCLRSQVQEEDAVIAVLLCENSVTLKHGASALVVPPDAVFPCDLGDVDGLHKRDKTLDELHQTILHFIYAYAPGADARVSCRRASSAAEPAGLERPGPLKLPTTVRTGTGTRTGCRAVIHGRPGAISTVHSKRLSSSHRGALTDLKNCIR</sequence>
<keyword evidence="8" id="KW-0067">ATP-binding</keyword>
<dbReference type="InterPro" id="IPR058769">
    <property type="entry name" value="MCMDC2_N"/>
</dbReference>
<dbReference type="PROSITE" id="PS00361">
    <property type="entry name" value="RIBOSOMAL_S10"/>
    <property type="match status" value="1"/>
</dbReference>
<dbReference type="SMART" id="SM00312">
    <property type="entry name" value="PX"/>
    <property type="match status" value="1"/>
</dbReference>
<dbReference type="GO" id="GO:0035091">
    <property type="term" value="F:phosphatidylinositol binding"/>
    <property type="evidence" value="ECO:0007669"/>
    <property type="project" value="InterPro"/>
</dbReference>
<feature type="domain" description="PX" evidence="15">
    <location>
        <begin position="12"/>
        <end position="124"/>
    </location>
</feature>
<keyword evidence="3" id="KW-0597">Phosphoprotein</keyword>
<reference evidence="16 17" key="1">
    <citation type="submission" date="2019-08" db="EMBL/GenBank/DDBJ databases">
        <title>A chromosome-level genome assembly, high-density linkage maps, and genome scans reveal the genomic architecture of hybrid incompatibilities underlying speciation via character displacement in darters (Percidae: Etheostominae).</title>
        <authorList>
            <person name="Moran R.L."/>
            <person name="Catchen J.M."/>
            <person name="Fuller R.C."/>
        </authorList>
    </citation>
    <scope>NUCLEOTIDE SEQUENCE [LARGE SCALE GENOMIC DNA]</scope>
    <source>
        <strain evidence="16">EspeVRDwgs_2016</strain>
        <tissue evidence="16">Muscle</tissue>
    </source>
</reference>
<dbReference type="Gene3D" id="3.40.50.300">
    <property type="entry name" value="P-loop containing nucleotide triphosphate hydrolases"/>
    <property type="match status" value="1"/>
</dbReference>
<keyword evidence="10" id="KW-0469">Meiosis</keyword>
<dbReference type="FunFam" id="1.10.510.10:FF:000008">
    <property type="entry name" value="Non-specific serine/threonine protein kinase"/>
    <property type="match status" value="1"/>
</dbReference>
<evidence type="ECO:0000313" key="17">
    <source>
        <dbReference type="Proteomes" id="UP000327493"/>
    </source>
</evidence>